<dbReference type="Pfam" id="PF00593">
    <property type="entry name" value="TonB_dep_Rec_b-barrel"/>
    <property type="match status" value="1"/>
</dbReference>
<accession>A0ABV7UZX7</accession>
<keyword evidence="10 11" id="KW-0998">Cell outer membrane</keyword>
<feature type="domain" description="TonB-dependent receptor plug" evidence="16">
    <location>
        <begin position="65"/>
        <end position="174"/>
    </location>
</feature>
<feature type="signal peptide" evidence="14">
    <location>
        <begin position="1"/>
        <end position="26"/>
    </location>
</feature>
<keyword evidence="4" id="KW-0410">Iron transport</keyword>
<evidence type="ECO:0000256" key="1">
    <source>
        <dbReference type="ARBA" id="ARBA00004571"/>
    </source>
</evidence>
<evidence type="ECO:0000256" key="13">
    <source>
        <dbReference type="SAM" id="MobiDB-lite"/>
    </source>
</evidence>
<evidence type="ECO:0000256" key="9">
    <source>
        <dbReference type="ARBA" id="ARBA00023136"/>
    </source>
</evidence>
<keyword evidence="6" id="KW-0408">Iron</keyword>
<keyword evidence="9 11" id="KW-0472">Membrane</keyword>
<keyword evidence="17" id="KW-0675">Receptor</keyword>
<proteinExistence type="inferred from homology"/>
<dbReference type="InterPro" id="IPR000531">
    <property type="entry name" value="Beta-barrel_TonB"/>
</dbReference>
<evidence type="ECO:0000313" key="17">
    <source>
        <dbReference type="EMBL" id="MFC3670685.1"/>
    </source>
</evidence>
<evidence type="ECO:0000256" key="12">
    <source>
        <dbReference type="RuleBase" id="RU003357"/>
    </source>
</evidence>
<dbReference type="Proteomes" id="UP001595683">
    <property type="component" value="Unassembled WGS sequence"/>
</dbReference>
<organism evidence="17 18">
    <name type="scientific">Novosphingobium pokkalii</name>
    <dbReference type="NCBI Taxonomy" id="1770194"/>
    <lineage>
        <taxon>Bacteria</taxon>
        <taxon>Pseudomonadati</taxon>
        <taxon>Pseudomonadota</taxon>
        <taxon>Alphaproteobacteria</taxon>
        <taxon>Sphingomonadales</taxon>
        <taxon>Sphingomonadaceae</taxon>
        <taxon>Novosphingobium</taxon>
    </lineage>
</organism>
<keyword evidence="7" id="KW-0406">Ion transport</keyword>
<comment type="caution">
    <text evidence="17">The sequence shown here is derived from an EMBL/GenBank/DDBJ whole genome shotgun (WGS) entry which is preliminary data.</text>
</comment>
<evidence type="ECO:0000256" key="5">
    <source>
        <dbReference type="ARBA" id="ARBA00022692"/>
    </source>
</evidence>
<feature type="domain" description="TonB-dependent receptor-like beta-barrel" evidence="15">
    <location>
        <begin position="284"/>
        <end position="793"/>
    </location>
</feature>
<keyword evidence="3 11" id="KW-1134">Transmembrane beta strand</keyword>
<evidence type="ECO:0000256" key="3">
    <source>
        <dbReference type="ARBA" id="ARBA00022452"/>
    </source>
</evidence>
<evidence type="ECO:0000256" key="2">
    <source>
        <dbReference type="ARBA" id="ARBA00022448"/>
    </source>
</evidence>
<dbReference type="CDD" id="cd01347">
    <property type="entry name" value="ligand_gated_channel"/>
    <property type="match status" value="1"/>
</dbReference>
<feature type="chain" id="PRO_5047381318" evidence="14">
    <location>
        <begin position="27"/>
        <end position="831"/>
    </location>
</feature>
<protein>
    <submittedName>
        <fullName evidence="17">TonB-dependent receptor</fullName>
    </submittedName>
</protein>
<evidence type="ECO:0000256" key="4">
    <source>
        <dbReference type="ARBA" id="ARBA00022496"/>
    </source>
</evidence>
<dbReference type="InterPro" id="IPR036942">
    <property type="entry name" value="Beta-barrel_TonB_sf"/>
</dbReference>
<evidence type="ECO:0000256" key="8">
    <source>
        <dbReference type="ARBA" id="ARBA00023077"/>
    </source>
</evidence>
<evidence type="ECO:0000259" key="15">
    <source>
        <dbReference type="Pfam" id="PF00593"/>
    </source>
</evidence>
<comment type="similarity">
    <text evidence="11 12">Belongs to the TonB-dependent receptor family.</text>
</comment>
<dbReference type="PANTHER" id="PTHR32552:SF81">
    <property type="entry name" value="TONB-DEPENDENT OUTER MEMBRANE RECEPTOR"/>
    <property type="match status" value="1"/>
</dbReference>
<gene>
    <name evidence="17" type="ORF">ACFOOT_04545</name>
</gene>
<dbReference type="SUPFAM" id="SSF56935">
    <property type="entry name" value="Porins"/>
    <property type="match status" value="1"/>
</dbReference>
<dbReference type="RefSeq" id="WP_191323019.1">
    <property type="nucleotide sequence ID" value="NZ_BMZP01000003.1"/>
</dbReference>
<keyword evidence="14" id="KW-0732">Signal</keyword>
<name>A0ABV7UZX7_9SPHN</name>
<evidence type="ECO:0000256" key="6">
    <source>
        <dbReference type="ARBA" id="ARBA00023004"/>
    </source>
</evidence>
<sequence>MLVRANLATSVASAGLALALAAPAHAASEAPASDAPVAEKSGGGAPAAPVDDSIVVTARRRAETVQTVPLAVTVVGGAHIENTGAFNVGRLTQLTPTLQFYSSNPRNTSVNIRGLGAPLGLTNDGIEQGVGVYIDDVFYARAASSTFDFLDVSRIEVLRGPQGTLFGKNTTAGALNITTRAPTFDPEARLEATAGNLGFVQLKGAVSGPLSDTLAVRLAGSFTQRDGTIYNVTQRQWINSQDNKGARLQFLWRPSSGVEVTLAGDYNKQNPNCCALVYVRTGATQRPANRQYAALAAAQNYAVPSTNPFDRLTDEDVALRAKNETGGVSLRAKIQTGLGTITSITAWRFWDWDPSNDRDYLGLPITTKSNNPSHQDQYTQELRLTGETGRFNYTVGAFGFYQKIHTTGVQQQGPAASKFLIAPSNALSNDPSVLNGLTASNDITLKNTSAAIYGKFGYKLTDTLSIQPGVRLNYDKKDGVYNSTVTDGNGNLVVFKINPATGKSANSSREAAQLAVLAPQYFVANFSDWNLSGDVTLAWDPTRDVHVYGTYARSFKSGGINLNGVPSNTDGTPLLQFATIKPERVNHFEVGIKTQFWGRKGTFNVAAFRTEINDYQAQVSNYTVGALRGYLANAEKVRTQGVEVDFALRPSERFSVYSNAAYTDAKYVRFKNAPCPPELSGGTQPVDSNGNLTSPPAAPGVSGVSPLSCDISGQVLPGVSKWSFSYGGEVNLPVQAFGGEGQVYLGVDGNYRSRFSSNPTPSAYTWVEGYALTNFRLGVRRDGRFDIYGWVRNAFDTKYFDQLAVASGNTGLIVGQVGDPRTYGLTVRTQF</sequence>
<dbReference type="Pfam" id="PF07715">
    <property type="entry name" value="Plug"/>
    <property type="match status" value="1"/>
</dbReference>
<keyword evidence="2 11" id="KW-0813">Transport</keyword>
<feature type="compositionally biased region" description="Polar residues" evidence="13">
    <location>
        <begin position="681"/>
        <end position="694"/>
    </location>
</feature>
<evidence type="ECO:0000256" key="14">
    <source>
        <dbReference type="SAM" id="SignalP"/>
    </source>
</evidence>
<evidence type="ECO:0000256" key="10">
    <source>
        <dbReference type="ARBA" id="ARBA00023237"/>
    </source>
</evidence>
<evidence type="ECO:0000259" key="16">
    <source>
        <dbReference type="Pfam" id="PF07715"/>
    </source>
</evidence>
<comment type="subcellular location">
    <subcellularLocation>
        <location evidence="1 11">Cell outer membrane</location>
        <topology evidence="1 11">Multi-pass membrane protein</topology>
    </subcellularLocation>
</comment>
<dbReference type="PROSITE" id="PS52016">
    <property type="entry name" value="TONB_DEPENDENT_REC_3"/>
    <property type="match status" value="1"/>
</dbReference>
<evidence type="ECO:0000313" key="18">
    <source>
        <dbReference type="Proteomes" id="UP001595683"/>
    </source>
</evidence>
<evidence type="ECO:0000256" key="11">
    <source>
        <dbReference type="PROSITE-ProRule" id="PRU01360"/>
    </source>
</evidence>
<keyword evidence="8 12" id="KW-0798">TonB box</keyword>
<dbReference type="InterPro" id="IPR012910">
    <property type="entry name" value="Plug_dom"/>
</dbReference>
<evidence type="ECO:0000256" key="7">
    <source>
        <dbReference type="ARBA" id="ARBA00023065"/>
    </source>
</evidence>
<reference evidence="18" key="1">
    <citation type="journal article" date="2019" name="Int. J. Syst. Evol. Microbiol.">
        <title>The Global Catalogue of Microorganisms (GCM) 10K type strain sequencing project: providing services to taxonomists for standard genome sequencing and annotation.</title>
        <authorList>
            <consortium name="The Broad Institute Genomics Platform"/>
            <consortium name="The Broad Institute Genome Sequencing Center for Infectious Disease"/>
            <person name="Wu L."/>
            <person name="Ma J."/>
        </authorList>
    </citation>
    <scope>NUCLEOTIDE SEQUENCE [LARGE SCALE GENOMIC DNA]</scope>
    <source>
        <strain evidence="18">KCTC 42224</strain>
    </source>
</reference>
<keyword evidence="5 11" id="KW-0812">Transmembrane</keyword>
<dbReference type="EMBL" id="JBHRYE010000007">
    <property type="protein sequence ID" value="MFC3670685.1"/>
    <property type="molecule type" value="Genomic_DNA"/>
</dbReference>
<dbReference type="Gene3D" id="2.40.170.20">
    <property type="entry name" value="TonB-dependent receptor, beta-barrel domain"/>
    <property type="match status" value="1"/>
</dbReference>
<dbReference type="PANTHER" id="PTHR32552">
    <property type="entry name" value="FERRICHROME IRON RECEPTOR-RELATED"/>
    <property type="match status" value="1"/>
</dbReference>
<dbReference type="InterPro" id="IPR039426">
    <property type="entry name" value="TonB-dep_rcpt-like"/>
</dbReference>
<feature type="region of interest" description="Disordered" evidence="13">
    <location>
        <begin position="678"/>
        <end position="698"/>
    </location>
</feature>
<keyword evidence="18" id="KW-1185">Reference proteome</keyword>